<evidence type="ECO:0000259" key="2">
    <source>
        <dbReference type="Pfam" id="PF13273"/>
    </source>
</evidence>
<evidence type="ECO:0000313" key="3">
    <source>
        <dbReference type="EMBL" id="GAQ19083.1"/>
    </source>
</evidence>
<accession>A0A0U9H9I3</accession>
<name>A0A0U9H9I3_9BACI</name>
<dbReference type="Proteomes" id="UP000052946">
    <property type="component" value="Unassembled WGS sequence"/>
</dbReference>
<reference evidence="4" key="1">
    <citation type="submission" date="2015-07" db="EMBL/GenBank/DDBJ databases">
        <title>Draft Genome Sequence of Oceanobacillus picturae Heshi-B3 that Was Isolated from Fermented Rice Bran with Aging Salted Mackerel, Which Was Named Heshiko as Traditional Fermented Seafood in Japan.</title>
        <authorList>
            <person name="Akuzawa S."/>
            <person name="Nakagawa J."/>
            <person name="Kanekatsu T."/>
            <person name="Kanesaki Y."/>
            <person name="Suzuki T."/>
        </authorList>
    </citation>
    <scope>NUCLEOTIDE SEQUENCE [LARGE SCALE GENOMIC DNA]</scope>
    <source>
        <strain evidence="4">Heshi-B3</strain>
    </source>
</reference>
<dbReference type="EMBL" id="BBXV01000038">
    <property type="protein sequence ID" value="GAQ19083.1"/>
    <property type="molecule type" value="Genomic_DNA"/>
</dbReference>
<proteinExistence type="predicted"/>
<feature type="domain" description="DUF4064" evidence="2">
    <location>
        <begin position="3"/>
        <end position="103"/>
    </location>
</feature>
<dbReference type="RefSeq" id="WP_058950840.1">
    <property type="nucleotide sequence ID" value="NZ_BBXV01000038.1"/>
</dbReference>
<feature type="transmembrane region" description="Helical" evidence="1">
    <location>
        <begin position="60"/>
        <end position="81"/>
    </location>
</feature>
<evidence type="ECO:0000256" key="1">
    <source>
        <dbReference type="SAM" id="Phobius"/>
    </source>
</evidence>
<reference evidence="3 4" key="2">
    <citation type="journal article" date="2016" name="Genome Announc.">
        <title>Draft Genome Sequence of Oceanobacillus picturae Heshi-B3, Isolated from Fermented Rice Bran in a Traditional Japanese Seafood Dish.</title>
        <authorList>
            <person name="Akuzawa S."/>
            <person name="Nagaoka J."/>
            <person name="Kanekatsu M."/>
            <person name="Kanesaki Y."/>
            <person name="Suzuki T."/>
        </authorList>
    </citation>
    <scope>NUCLEOTIDE SEQUENCE [LARGE SCALE GENOMIC DNA]</scope>
    <source>
        <strain evidence="3 4">Heshi-B3</strain>
    </source>
</reference>
<organism evidence="3 4">
    <name type="scientific">Oceanobacillus picturae</name>
    <dbReference type="NCBI Taxonomy" id="171693"/>
    <lineage>
        <taxon>Bacteria</taxon>
        <taxon>Bacillati</taxon>
        <taxon>Bacillota</taxon>
        <taxon>Bacilli</taxon>
        <taxon>Bacillales</taxon>
        <taxon>Bacillaceae</taxon>
        <taxon>Oceanobacillus</taxon>
    </lineage>
</organism>
<feature type="transmembrane region" description="Helical" evidence="1">
    <location>
        <begin position="93"/>
        <end position="119"/>
    </location>
</feature>
<dbReference type="InterPro" id="IPR025273">
    <property type="entry name" value="DUF4064"/>
</dbReference>
<dbReference type="OrthoDB" id="2357232at2"/>
<keyword evidence="1" id="KW-0812">Transmembrane</keyword>
<feature type="transmembrane region" description="Helical" evidence="1">
    <location>
        <begin position="12"/>
        <end position="40"/>
    </location>
</feature>
<dbReference type="Pfam" id="PF13273">
    <property type="entry name" value="DUF4064"/>
    <property type="match status" value="1"/>
</dbReference>
<evidence type="ECO:0000313" key="4">
    <source>
        <dbReference type="Proteomes" id="UP000052946"/>
    </source>
</evidence>
<keyword evidence="1" id="KW-1133">Transmembrane helix</keyword>
<comment type="caution">
    <text evidence="3">The sequence shown here is derived from an EMBL/GenBank/DDBJ whole genome shotgun (WGS) entry which is preliminary data.</text>
</comment>
<gene>
    <name evidence="3" type="ORF">OPHB3_3042</name>
</gene>
<protein>
    <submittedName>
        <fullName evidence="3">MFS transporter</fullName>
    </submittedName>
</protein>
<sequence length="136" mass="14842">MTNRMIERILGSVGIVMDFLFAILGAILIVVVNLGIGWFGDSINTVEWGFVSNILYIVNNLFWLPVLSCVVSFILGLIAVVKVKRNAKLAGGLFIASAAISSWLLFTGVAFQSILYLIAGIMCFIRKNEDEAGVRV</sequence>
<dbReference type="AlphaFoldDB" id="A0A0U9H9I3"/>
<keyword evidence="1" id="KW-0472">Membrane</keyword>